<evidence type="ECO:0000256" key="2">
    <source>
        <dbReference type="ARBA" id="ARBA00005135"/>
    </source>
</evidence>
<sequence>MTTNDSPPSKPISVRPRLDSSKRSSSYLQEFQQYRPPNRPESNFGIDTVVEDASGAGAAAVPAAAATLADANSPSPPAKTPSPYSAYRGVPSPDNPPKVVESGLNHDLSHPNCAPPPGASSQKLVATLFYKSKNRRISNNAVHSPQAPASPKKQQQPAAPQSEGSDIPANMAPTTDPDSFPLEPPAAEPEPLDHLYGSYVSPLCVTSFLHLMSGFPLPPGSENMTSAHRCLDNSEHPLVVELTLSPAPAPSYLELADLRKHELIYRFEREWNVDVALQRDLLWRRHPRLVVFDMDSTLITQEVIDLLAATIKDPPDLAARVADITHRAMLGELQFESAFRERVALLKGLPETIFEELRAVLDVTAGVRPLVRALKRLGVRTAVLSGGFQPLTSWLAAELGIDHAHANEVVVEGGRLTGEVAGVIVGRERKAELLAQIAAVEGIDLSQVVAVGDGANDLKMMDTAGLGVAWNAKPRVQMEAGARLNGDSLLDLLYLFGFTREEIDMLSA</sequence>
<dbReference type="InterPro" id="IPR004469">
    <property type="entry name" value="PSP"/>
</dbReference>
<dbReference type="EC" id="3.1.3.3" evidence="4"/>
<evidence type="ECO:0000256" key="8">
    <source>
        <dbReference type="ARBA" id="ARBA00022842"/>
    </source>
</evidence>
<feature type="region of interest" description="Disordered" evidence="11">
    <location>
        <begin position="66"/>
        <end position="120"/>
    </location>
</feature>
<name>A0ABR3WEV7_9PEZI</name>
<proteinExistence type="inferred from homology"/>
<comment type="similarity">
    <text evidence="3">Belongs to the HAD-like hydrolase superfamily. SerB family.</text>
</comment>
<dbReference type="SFLD" id="SFLDG01137">
    <property type="entry name" value="C1.6.1:_Phosphoserine_Phosphat"/>
    <property type="match status" value="1"/>
</dbReference>
<dbReference type="Proteomes" id="UP001583177">
    <property type="component" value="Unassembled WGS sequence"/>
</dbReference>
<dbReference type="SFLD" id="SFLDG01136">
    <property type="entry name" value="C1.6:_Phosphoserine_Phosphatas"/>
    <property type="match status" value="1"/>
</dbReference>
<comment type="cofactor">
    <cofactor evidence="1">
        <name>Mg(2+)</name>
        <dbReference type="ChEBI" id="CHEBI:18420"/>
    </cofactor>
</comment>
<keyword evidence="8" id="KW-0460">Magnesium</keyword>
<evidence type="ECO:0000256" key="1">
    <source>
        <dbReference type="ARBA" id="ARBA00001946"/>
    </source>
</evidence>
<evidence type="ECO:0000313" key="13">
    <source>
        <dbReference type="Proteomes" id="UP001583177"/>
    </source>
</evidence>
<dbReference type="SUPFAM" id="SSF56784">
    <property type="entry name" value="HAD-like"/>
    <property type="match status" value="1"/>
</dbReference>
<evidence type="ECO:0000256" key="4">
    <source>
        <dbReference type="ARBA" id="ARBA00012640"/>
    </source>
</evidence>
<comment type="caution">
    <text evidence="12">The sequence shown here is derived from an EMBL/GenBank/DDBJ whole genome shotgun (WGS) entry which is preliminary data.</text>
</comment>
<dbReference type="Gene3D" id="3.40.50.1000">
    <property type="entry name" value="HAD superfamily/HAD-like"/>
    <property type="match status" value="1"/>
</dbReference>
<dbReference type="GO" id="GO:0016787">
    <property type="term" value="F:hydrolase activity"/>
    <property type="evidence" value="ECO:0007669"/>
    <property type="project" value="UniProtKB-KW"/>
</dbReference>
<evidence type="ECO:0000256" key="5">
    <source>
        <dbReference type="ARBA" id="ARBA00022605"/>
    </source>
</evidence>
<evidence type="ECO:0000256" key="6">
    <source>
        <dbReference type="ARBA" id="ARBA00022723"/>
    </source>
</evidence>
<dbReference type="InterPro" id="IPR023214">
    <property type="entry name" value="HAD_sf"/>
</dbReference>
<organism evidence="12 13">
    <name type="scientific">Diaporthe australafricana</name>
    <dbReference type="NCBI Taxonomy" id="127596"/>
    <lineage>
        <taxon>Eukaryota</taxon>
        <taxon>Fungi</taxon>
        <taxon>Dikarya</taxon>
        <taxon>Ascomycota</taxon>
        <taxon>Pezizomycotina</taxon>
        <taxon>Sordariomycetes</taxon>
        <taxon>Sordariomycetidae</taxon>
        <taxon>Diaporthales</taxon>
        <taxon>Diaporthaceae</taxon>
        <taxon>Diaporthe</taxon>
    </lineage>
</organism>
<keyword evidence="6" id="KW-0479">Metal-binding</keyword>
<dbReference type="PANTHER" id="PTHR43344">
    <property type="entry name" value="PHOSPHOSERINE PHOSPHATASE"/>
    <property type="match status" value="1"/>
</dbReference>
<dbReference type="EMBL" id="JAWRVE010000096">
    <property type="protein sequence ID" value="KAL1859728.1"/>
    <property type="molecule type" value="Genomic_DNA"/>
</dbReference>
<dbReference type="PANTHER" id="PTHR43344:SF2">
    <property type="entry name" value="PHOSPHOSERINE PHOSPHATASE"/>
    <property type="match status" value="1"/>
</dbReference>
<evidence type="ECO:0000256" key="3">
    <source>
        <dbReference type="ARBA" id="ARBA00009184"/>
    </source>
</evidence>
<evidence type="ECO:0000313" key="12">
    <source>
        <dbReference type="EMBL" id="KAL1859728.1"/>
    </source>
</evidence>
<reference evidence="12 13" key="1">
    <citation type="journal article" date="2024" name="IMA Fungus">
        <title>IMA Genome - F19 : A genome assembly and annotation guide to empower mycologists, including annotated draft genome sequences of Ceratocystis pirilliformis, Diaporthe australafricana, Fusarium ophioides, Paecilomyces lecythidis, and Sporothrix stenoceras.</title>
        <authorList>
            <person name="Aylward J."/>
            <person name="Wilson A.M."/>
            <person name="Visagie C.M."/>
            <person name="Spraker J."/>
            <person name="Barnes I."/>
            <person name="Buitendag C."/>
            <person name="Ceriani C."/>
            <person name="Del Mar Angel L."/>
            <person name="du Plessis D."/>
            <person name="Fuchs T."/>
            <person name="Gasser K."/>
            <person name="Kramer D."/>
            <person name="Li W."/>
            <person name="Munsamy K."/>
            <person name="Piso A."/>
            <person name="Price J.L."/>
            <person name="Sonnekus B."/>
            <person name="Thomas C."/>
            <person name="van der Nest A."/>
            <person name="van Dijk A."/>
            <person name="van Heerden A."/>
            <person name="van Vuuren N."/>
            <person name="Yilmaz N."/>
            <person name="Duong T.A."/>
            <person name="van der Merwe N.A."/>
            <person name="Wingfield M.J."/>
            <person name="Wingfield B.D."/>
        </authorList>
    </citation>
    <scope>NUCLEOTIDE SEQUENCE [LARGE SCALE GENOMIC DNA]</scope>
    <source>
        <strain evidence="12 13">CMW 18300</strain>
    </source>
</reference>
<feature type="compositionally biased region" description="Polar residues" evidence="11">
    <location>
        <begin position="23"/>
        <end position="32"/>
    </location>
</feature>
<keyword evidence="7 12" id="KW-0378">Hydrolase</keyword>
<feature type="region of interest" description="Disordered" evidence="11">
    <location>
        <begin position="1"/>
        <end position="45"/>
    </location>
</feature>
<dbReference type="Pfam" id="PF12710">
    <property type="entry name" value="HAD"/>
    <property type="match status" value="1"/>
</dbReference>
<comment type="pathway">
    <text evidence="2">Amino-acid biosynthesis; L-serine biosynthesis; L-serine from 3-phospho-D-glycerate: step 3/3.</text>
</comment>
<dbReference type="CDD" id="cd07500">
    <property type="entry name" value="HAD_PSP"/>
    <property type="match status" value="1"/>
</dbReference>
<evidence type="ECO:0000256" key="10">
    <source>
        <dbReference type="ARBA" id="ARBA00031693"/>
    </source>
</evidence>
<gene>
    <name evidence="12" type="primary">SER2</name>
    <name evidence="12" type="ORF">Daus18300_009447</name>
</gene>
<dbReference type="NCBIfam" id="TIGR00338">
    <property type="entry name" value="serB"/>
    <property type="match status" value="1"/>
</dbReference>
<dbReference type="NCBIfam" id="TIGR01488">
    <property type="entry name" value="HAD-SF-IB"/>
    <property type="match status" value="1"/>
</dbReference>
<keyword evidence="13" id="KW-1185">Reference proteome</keyword>
<accession>A0ABR3WEV7</accession>
<dbReference type="SFLD" id="SFLDF00029">
    <property type="entry name" value="phosphoserine_phosphatase"/>
    <property type="match status" value="1"/>
</dbReference>
<feature type="region of interest" description="Disordered" evidence="11">
    <location>
        <begin position="140"/>
        <end position="188"/>
    </location>
</feature>
<evidence type="ECO:0000256" key="9">
    <source>
        <dbReference type="ARBA" id="ARBA00023299"/>
    </source>
</evidence>
<dbReference type="InterPro" id="IPR050582">
    <property type="entry name" value="HAD-like_SerB"/>
</dbReference>
<protein>
    <recommendedName>
        <fullName evidence="4">phosphoserine phosphatase</fullName>
        <ecNumber evidence="4">3.1.3.3</ecNumber>
    </recommendedName>
    <alternativeName>
        <fullName evidence="10">O-phosphoserine phosphohydrolase</fullName>
    </alternativeName>
</protein>
<feature type="compositionally biased region" description="Low complexity" evidence="11">
    <location>
        <begin position="144"/>
        <end position="162"/>
    </location>
</feature>
<dbReference type="SFLD" id="SFLDS00003">
    <property type="entry name" value="Haloacid_Dehalogenase"/>
    <property type="match status" value="1"/>
</dbReference>
<dbReference type="InterPro" id="IPR036412">
    <property type="entry name" value="HAD-like_sf"/>
</dbReference>
<evidence type="ECO:0000256" key="11">
    <source>
        <dbReference type="SAM" id="MobiDB-lite"/>
    </source>
</evidence>
<evidence type="ECO:0000256" key="7">
    <source>
        <dbReference type="ARBA" id="ARBA00022801"/>
    </source>
</evidence>
<keyword evidence="9" id="KW-0718">Serine biosynthesis</keyword>
<keyword evidence="5" id="KW-0028">Amino-acid biosynthesis</keyword>